<keyword evidence="1" id="KW-0472">Membrane</keyword>
<evidence type="ECO:0000313" key="2">
    <source>
        <dbReference type="EMBL" id="WZW87703.1"/>
    </source>
</evidence>
<dbReference type="Pfam" id="PF06961">
    <property type="entry name" value="DUF1294"/>
    <property type="match status" value="1"/>
</dbReference>
<reference evidence="2 3" key="1">
    <citation type="submission" date="2024-03" db="EMBL/GenBank/DDBJ databases">
        <title>Complete Genome Sequence and Annotation of Ignatzschineria larvae DSM 13226.</title>
        <authorList>
            <person name="Cantrell E."/>
            <person name="Burcham Z.M."/>
        </authorList>
    </citation>
    <scope>NUCLEOTIDE SEQUENCE [LARGE SCALE GENOMIC DNA]</scope>
    <source>
        <strain evidence="2 3">DSM 13226</strain>
    </source>
</reference>
<protein>
    <submittedName>
        <fullName evidence="2">DUF1294 domain-containing protein</fullName>
    </submittedName>
</protein>
<feature type="transmembrane region" description="Helical" evidence="1">
    <location>
        <begin position="34"/>
        <end position="55"/>
    </location>
</feature>
<keyword evidence="1" id="KW-0812">Transmembrane</keyword>
<proteinExistence type="predicted"/>
<sequence length="95" mass="10842">MLPFLVGYLIIINCLAYLLYGIDKRRSIKQQYRISEKMLLLVAFLGGGVGAWLGMKHYRHKTKHLKFTILVPLSIVTTIFFIAVILSLRTVHLPG</sequence>
<dbReference type="RefSeq" id="WP_026878882.1">
    <property type="nucleotide sequence ID" value="NZ_AZOD01000015.1"/>
</dbReference>
<gene>
    <name evidence="2" type="ORF">WMO13_10125</name>
</gene>
<feature type="transmembrane region" description="Helical" evidence="1">
    <location>
        <begin position="6"/>
        <end position="22"/>
    </location>
</feature>
<feature type="transmembrane region" description="Helical" evidence="1">
    <location>
        <begin position="67"/>
        <end position="88"/>
    </location>
</feature>
<accession>A0ABZ3BYT2</accession>
<organism evidence="2 3">
    <name type="scientific">Ignatzschineria larvae DSM 13226</name>
    <dbReference type="NCBI Taxonomy" id="1111732"/>
    <lineage>
        <taxon>Bacteria</taxon>
        <taxon>Pseudomonadati</taxon>
        <taxon>Pseudomonadota</taxon>
        <taxon>Gammaproteobacteria</taxon>
        <taxon>Cardiobacteriales</taxon>
        <taxon>Ignatzschineriaceae</taxon>
        <taxon>Ignatzschineria</taxon>
    </lineage>
</organism>
<dbReference type="Proteomes" id="UP001449178">
    <property type="component" value="Chromosome"/>
</dbReference>
<evidence type="ECO:0000313" key="3">
    <source>
        <dbReference type="Proteomes" id="UP001449178"/>
    </source>
</evidence>
<name>A0ABZ3BYT2_9GAMM</name>
<evidence type="ECO:0000256" key="1">
    <source>
        <dbReference type="SAM" id="Phobius"/>
    </source>
</evidence>
<keyword evidence="1" id="KW-1133">Transmembrane helix</keyword>
<dbReference type="InterPro" id="IPR010718">
    <property type="entry name" value="DUF1294"/>
</dbReference>
<dbReference type="EMBL" id="CP150637">
    <property type="protein sequence ID" value="WZW87703.1"/>
    <property type="molecule type" value="Genomic_DNA"/>
</dbReference>
<keyword evidence="3" id="KW-1185">Reference proteome</keyword>